<evidence type="ECO:0000256" key="2">
    <source>
        <dbReference type="ARBA" id="ARBA00004613"/>
    </source>
</evidence>
<reference evidence="10 11" key="1">
    <citation type="submission" date="2018-05" db="EMBL/GenBank/DDBJ databases">
        <title>Zavarzinia sp. HR-AS.</title>
        <authorList>
            <person name="Lee Y."/>
            <person name="Jeon C.O."/>
        </authorList>
    </citation>
    <scope>NUCLEOTIDE SEQUENCE [LARGE SCALE GENOMIC DNA]</scope>
    <source>
        <strain evidence="10 11">HR-AS</strain>
    </source>
</reference>
<protein>
    <recommendedName>
        <fullName evidence="4 7">Flagellar hook-associated protein 1</fullName>
        <shortName evidence="7">HAP1</shortName>
    </recommendedName>
</protein>
<dbReference type="InterPro" id="IPR002371">
    <property type="entry name" value="FlgK"/>
</dbReference>
<name>A0A317DW52_9PROT</name>
<dbReference type="Pfam" id="PF06429">
    <property type="entry name" value="Flg_bbr_C"/>
    <property type="match status" value="1"/>
</dbReference>
<dbReference type="GO" id="GO:0009424">
    <property type="term" value="C:bacterial-type flagellum hook"/>
    <property type="evidence" value="ECO:0007669"/>
    <property type="project" value="UniProtKB-UniRule"/>
</dbReference>
<evidence type="ECO:0000256" key="4">
    <source>
        <dbReference type="ARBA" id="ARBA00016244"/>
    </source>
</evidence>
<sequence>MSLTGAMNIALTGLNAQQRALQVLSGNVSNATDETYTRKSLNTETGAGGVTTADVTRATDNALARDLLAYTSLAGQAGAQSTYMSKLSTLFGVSTSDAGLATAVEDLNAAFAVLQATPDSSTAQAEVIAKADALAGKINDLSAGLETIDREIQQDTATKVQEANGYLERIDTLNKQIKTVAASGGDKTTLEDQRDAAVRALAGLVDVKTIARGDGSLAVYTAGGESLVDQDATTLAYDGTDITRAGDTRSLNGSIRSGEIAGLLALRATGTSSTAGTAVIDELQAQVQAFAASLTSTGTGDFATAYDGATTATGELASGFFVMTGSSIAVNPALLDGTASLKQAAIAPAAAALVSGSHTLSAGGLTVTGEDYAGLARSIISSLSADVGAVTNKADLASATKSEAATRFQSSVGVNMDEELANLQVLQNAYAASAKVMQTVNQLYESLFAIIR</sequence>
<keyword evidence="10" id="KW-0969">Cilium</keyword>
<accession>A0A317DW52</accession>
<keyword evidence="5 7" id="KW-0964">Secreted</keyword>
<dbReference type="PANTHER" id="PTHR30033:SF1">
    <property type="entry name" value="FLAGELLAR HOOK-ASSOCIATED PROTEIN 1"/>
    <property type="match status" value="1"/>
</dbReference>
<keyword evidence="10" id="KW-0282">Flagellum</keyword>
<evidence type="ECO:0000259" key="8">
    <source>
        <dbReference type="Pfam" id="PF06429"/>
    </source>
</evidence>
<dbReference type="InterPro" id="IPR010930">
    <property type="entry name" value="Flg_bb/hook_C_dom"/>
</dbReference>
<dbReference type="NCBIfam" id="TIGR02492">
    <property type="entry name" value="flgK_ends"/>
    <property type="match status" value="1"/>
</dbReference>
<gene>
    <name evidence="7 10" type="primary">flgK</name>
    <name evidence="10" type="ORF">DKG74_18325</name>
</gene>
<dbReference type="PANTHER" id="PTHR30033">
    <property type="entry name" value="FLAGELLAR HOOK-ASSOCIATED PROTEIN 1"/>
    <property type="match status" value="1"/>
</dbReference>
<dbReference type="GO" id="GO:0005576">
    <property type="term" value="C:extracellular region"/>
    <property type="evidence" value="ECO:0007669"/>
    <property type="project" value="UniProtKB-SubCell"/>
</dbReference>
<feature type="domain" description="Flagellar basal-body/hook protein C-terminal" evidence="8">
    <location>
        <begin position="409"/>
        <end position="447"/>
    </location>
</feature>
<dbReference type="EMBL" id="QGLE01000013">
    <property type="protein sequence ID" value="PWR18584.1"/>
    <property type="molecule type" value="Genomic_DNA"/>
</dbReference>
<keyword evidence="10" id="KW-0966">Cell projection</keyword>
<dbReference type="SUPFAM" id="SSF64518">
    <property type="entry name" value="Phase 1 flagellin"/>
    <property type="match status" value="1"/>
</dbReference>
<comment type="similarity">
    <text evidence="3 7">Belongs to the flagella basal body rod proteins family.</text>
</comment>
<dbReference type="GO" id="GO:0005198">
    <property type="term" value="F:structural molecule activity"/>
    <property type="evidence" value="ECO:0007669"/>
    <property type="project" value="UniProtKB-UniRule"/>
</dbReference>
<organism evidence="10 11">
    <name type="scientific">Zavarzinia aquatilis</name>
    <dbReference type="NCBI Taxonomy" id="2211142"/>
    <lineage>
        <taxon>Bacteria</taxon>
        <taxon>Pseudomonadati</taxon>
        <taxon>Pseudomonadota</taxon>
        <taxon>Alphaproteobacteria</taxon>
        <taxon>Rhodospirillales</taxon>
        <taxon>Zavarziniaceae</taxon>
        <taxon>Zavarzinia</taxon>
    </lineage>
</organism>
<dbReference type="Pfam" id="PF22638">
    <property type="entry name" value="FlgK_D1"/>
    <property type="match status" value="1"/>
</dbReference>
<evidence type="ECO:0000256" key="6">
    <source>
        <dbReference type="ARBA" id="ARBA00023143"/>
    </source>
</evidence>
<dbReference type="GO" id="GO:0044780">
    <property type="term" value="P:bacterial-type flagellum assembly"/>
    <property type="evidence" value="ECO:0007669"/>
    <property type="project" value="InterPro"/>
</dbReference>
<dbReference type="RefSeq" id="WP_109907630.1">
    <property type="nucleotide sequence ID" value="NZ_QGLE01000013.1"/>
</dbReference>
<evidence type="ECO:0000256" key="1">
    <source>
        <dbReference type="ARBA" id="ARBA00004365"/>
    </source>
</evidence>
<feature type="domain" description="Flagellar hook-associated protein FlgK helical" evidence="9">
    <location>
        <begin position="85"/>
        <end position="296"/>
    </location>
</feature>
<evidence type="ECO:0000256" key="3">
    <source>
        <dbReference type="ARBA" id="ARBA00009677"/>
    </source>
</evidence>
<proteinExistence type="inferred from homology"/>
<keyword evidence="6 7" id="KW-0975">Bacterial flagellum</keyword>
<evidence type="ECO:0000256" key="7">
    <source>
        <dbReference type="RuleBase" id="RU362065"/>
    </source>
</evidence>
<dbReference type="InterPro" id="IPR053927">
    <property type="entry name" value="FlgK_helical"/>
</dbReference>
<comment type="caution">
    <text evidence="10">The sequence shown here is derived from an EMBL/GenBank/DDBJ whole genome shotgun (WGS) entry which is preliminary data.</text>
</comment>
<dbReference type="Proteomes" id="UP000245461">
    <property type="component" value="Unassembled WGS sequence"/>
</dbReference>
<dbReference type="PRINTS" id="PR01005">
    <property type="entry name" value="FLGHOOKAP1"/>
</dbReference>
<evidence type="ECO:0000313" key="10">
    <source>
        <dbReference type="EMBL" id="PWR18584.1"/>
    </source>
</evidence>
<dbReference type="AlphaFoldDB" id="A0A317DW52"/>
<comment type="subcellular location">
    <subcellularLocation>
        <location evidence="1 7">Bacterial flagellum</location>
    </subcellularLocation>
    <subcellularLocation>
        <location evidence="2 7">Secreted</location>
    </subcellularLocation>
</comment>
<evidence type="ECO:0000259" key="9">
    <source>
        <dbReference type="Pfam" id="PF22638"/>
    </source>
</evidence>
<evidence type="ECO:0000313" key="11">
    <source>
        <dbReference type="Proteomes" id="UP000245461"/>
    </source>
</evidence>
<evidence type="ECO:0000256" key="5">
    <source>
        <dbReference type="ARBA" id="ARBA00022525"/>
    </source>
</evidence>
<keyword evidence="11" id="KW-1185">Reference proteome</keyword>
<dbReference type="OrthoDB" id="7181295at2"/>